<organism evidence="4">
    <name type="scientific">Caudovirales sp. ct0YK8</name>
    <dbReference type="NCBI Taxonomy" id="2826764"/>
    <lineage>
        <taxon>Viruses</taxon>
        <taxon>Duplodnaviria</taxon>
        <taxon>Heunggongvirae</taxon>
        <taxon>Uroviricota</taxon>
        <taxon>Caudoviricetes</taxon>
    </lineage>
</organism>
<evidence type="ECO:0000256" key="3">
    <source>
        <dbReference type="ARBA" id="ARBA00022691"/>
    </source>
</evidence>
<keyword evidence="1 4" id="KW-0489">Methyltransferase</keyword>
<sequence length="189" mass="22206">MAMKIDIFNAEEKYDILYTDPPWQQGRGGKKAARPNSTGTTVPYETMDIPGIMELHRYVTNELMNEKHNVFMWTIDKYLPQTEEIMSLLGYKLHARLIWDKGNGPAPAYTVRFAHEYLLWFYKKGNIILPDKDKRGAFSTVLRENSKRHHSQKPECAYQMLETFFPQAKKLELFARAERDGWDQWGNEL</sequence>
<dbReference type="Pfam" id="PF05063">
    <property type="entry name" value="MT-A70"/>
    <property type="match status" value="1"/>
</dbReference>
<dbReference type="GO" id="GO:0008168">
    <property type="term" value="F:methyltransferase activity"/>
    <property type="evidence" value="ECO:0007669"/>
    <property type="project" value="UniProtKB-KW"/>
</dbReference>
<dbReference type="PROSITE" id="PS00092">
    <property type="entry name" value="N6_MTASE"/>
    <property type="match status" value="1"/>
</dbReference>
<proteinExistence type="predicted"/>
<evidence type="ECO:0000256" key="1">
    <source>
        <dbReference type="ARBA" id="ARBA00022603"/>
    </source>
</evidence>
<dbReference type="InterPro" id="IPR002052">
    <property type="entry name" value="DNA_methylase_N6_adenine_CS"/>
</dbReference>
<accession>A0A8S5NPP9</accession>
<evidence type="ECO:0000256" key="2">
    <source>
        <dbReference type="ARBA" id="ARBA00022679"/>
    </source>
</evidence>
<name>A0A8S5NPP9_9CAUD</name>
<dbReference type="GO" id="GO:0003676">
    <property type="term" value="F:nucleic acid binding"/>
    <property type="evidence" value="ECO:0007669"/>
    <property type="project" value="InterPro"/>
</dbReference>
<protein>
    <submittedName>
        <fullName evidence="4">N6 adenosine methyltransferase subunit</fullName>
    </submittedName>
</protein>
<dbReference type="InterPro" id="IPR007757">
    <property type="entry name" value="MT-A70-like"/>
</dbReference>
<evidence type="ECO:0000313" key="4">
    <source>
        <dbReference type="EMBL" id="DAD96673.1"/>
    </source>
</evidence>
<dbReference type="PROSITE" id="PS51143">
    <property type="entry name" value="MT_A70"/>
    <property type="match status" value="1"/>
</dbReference>
<keyword evidence="2" id="KW-0808">Transferase</keyword>
<dbReference type="Gene3D" id="3.40.50.150">
    <property type="entry name" value="Vaccinia Virus protein VP39"/>
    <property type="match status" value="1"/>
</dbReference>
<dbReference type="InterPro" id="IPR029063">
    <property type="entry name" value="SAM-dependent_MTases_sf"/>
</dbReference>
<dbReference type="SUPFAM" id="SSF53335">
    <property type="entry name" value="S-adenosyl-L-methionine-dependent methyltransferases"/>
    <property type="match status" value="1"/>
</dbReference>
<reference evidence="4" key="1">
    <citation type="journal article" date="2021" name="Proc. Natl. Acad. Sci. U.S.A.">
        <title>A Catalog of Tens of Thousands of Viruses from Human Metagenomes Reveals Hidden Associations with Chronic Diseases.</title>
        <authorList>
            <person name="Tisza M.J."/>
            <person name="Buck C.B."/>
        </authorList>
    </citation>
    <scope>NUCLEOTIDE SEQUENCE</scope>
    <source>
        <strain evidence="4">Ct0YK8</strain>
    </source>
</reference>
<dbReference type="EMBL" id="BK015222">
    <property type="protein sequence ID" value="DAD96673.1"/>
    <property type="molecule type" value="Genomic_DNA"/>
</dbReference>
<dbReference type="PANTHER" id="PTHR12829">
    <property type="entry name" value="N6-ADENOSINE-METHYLTRANSFERASE"/>
    <property type="match status" value="1"/>
</dbReference>
<dbReference type="GO" id="GO:0032259">
    <property type="term" value="P:methylation"/>
    <property type="evidence" value="ECO:0007669"/>
    <property type="project" value="UniProtKB-KW"/>
</dbReference>
<dbReference type="PANTHER" id="PTHR12829:SF7">
    <property type="entry name" value="N6-ADENOSINE-METHYLTRANSFERASE CATALYTIC SUBUNIT"/>
    <property type="match status" value="1"/>
</dbReference>
<keyword evidence="3" id="KW-0949">S-adenosyl-L-methionine</keyword>